<keyword evidence="11" id="KW-0408">Iron</keyword>
<comment type="cofactor">
    <cofactor evidence="1">
        <name>heme</name>
        <dbReference type="ChEBI" id="CHEBI:30413"/>
    </cofactor>
</comment>
<dbReference type="EMBL" id="AJWK01019793">
    <property type="status" value="NOT_ANNOTATED_CDS"/>
    <property type="molecule type" value="Genomic_DNA"/>
</dbReference>
<keyword evidence="14" id="KW-0812">Transmembrane</keyword>
<evidence type="ECO:0000313" key="16">
    <source>
        <dbReference type="Proteomes" id="UP000092461"/>
    </source>
</evidence>
<dbReference type="PRINTS" id="PR00463">
    <property type="entry name" value="EP450I"/>
</dbReference>
<dbReference type="AlphaFoldDB" id="A0A1B0CN49"/>
<dbReference type="Proteomes" id="UP000092461">
    <property type="component" value="Unassembled WGS sequence"/>
</dbReference>
<evidence type="ECO:0000256" key="1">
    <source>
        <dbReference type="ARBA" id="ARBA00001971"/>
    </source>
</evidence>
<evidence type="ECO:0000256" key="8">
    <source>
        <dbReference type="ARBA" id="ARBA00022824"/>
    </source>
</evidence>
<dbReference type="EMBL" id="AJWK01019792">
    <property type="status" value="NOT_ANNOTATED_CDS"/>
    <property type="molecule type" value="Genomic_DNA"/>
</dbReference>
<dbReference type="GO" id="GO:0005506">
    <property type="term" value="F:iron ion binding"/>
    <property type="evidence" value="ECO:0007669"/>
    <property type="project" value="InterPro"/>
</dbReference>
<evidence type="ECO:0000256" key="3">
    <source>
        <dbReference type="ARBA" id="ARBA00004174"/>
    </source>
</evidence>
<keyword evidence="16" id="KW-1185">Reference proteome</keyword>
<evidence type="ECO:0000256" key="14">
    <source>
        <dbReference type="SAM" id="Phobius"/>
    </source>
</evidence>
<evidence type="ECO:0000256" key="4">
    <source>
        <dbReference type="ARBA" id="ARBA00004406"/>
    </source>
</evidence>
<dbReference type="InterPro" id="IPR002401">
    <property type="entry name" value="Cyt_P450_E_grp-I"/>
</dbReference>
<evidence type="ECO:0000256" key="2">
    <source>
        <dbReference type="ARBA" id="ARBA00003690"/>
    </source>
</evidence>
<dbReference type="GO" id="GO:0004497">
    <property type="term" value="F:monooxygenase activity"/>
    <property type="evidence" value="ECO:0007669"/>
    <property type="project" value="UniProtKB-KW"/>
</dbReference>
<evidence type="ECO:0000256" key="9">
    <source>
        <dbReference type="ARBA" id="ARBA00022848"/>
    </source>
</evidence>
<keyword evidence="14" id="KW-1133">Transmembrane helix</keyword>
<evidence type="ECO:0000256" key="12">
    <source>
        <dbReference type="ARBA" id="ARBA00023033"/>
    </source>
</evidence>
<dbReference type="GO" id="GO:0005789">
    <property type="term" value="C:endoplasmic reticulum membrane"/>
    <property type="evidence" value="ECO:0007669"/>
    <property type="project" value="UniProtKB-SubCell"/>
</dbReference>
<dbReference type="VEuPathDB" id="VectorBase:LLONM1_002490"/>
<reference evidence="15" key="1">
    <citation type="submission" date="2020-05" db="UniProtKB">
        <authorList>
            <consortium name="EnsemblMetazoa"/>
        </authorList>
    </citation>
    <scope>IDENTIFICATION</scope>
    <source>
        <strain evidence="15">Jacobina</strain>
    </source>
</reference>
<keyword evidence="13 14" id="KW-0472">Membrane</keyword>
<protein>
    <recommendedName>
        <fullName evidence="17">Cytochrome</fullName>
    </recommendedName>
</protein>
<dbReference type="PANTHER" id="PTHR24292:SF84">
    <property type="entry name" value="CYTOCHROME P450 28A5-RELATED"/>
    <property type="match status" value="1"/>
</dbReference>
<keyword evidence="10" id="KW-0560">Oxidoreductase</keyword>
<evidence type="ECO:0000256" key="5">
    <source>
        <dbReference type="ARBA" id="ARBA00010617"/>
    </source>
</evidence>
<organism evidence="15 16">
    <name type="scientific">Lutzomyia longipalpis</name>
    <name type="common">Sand fly</name>
    <dbReference type="NCBI Taxonomy" id="7200"/>
    <lineage>
        <taxon>Eukaryota</taxon>
        <taxon>Metazoa</taxon>
        <taxon>Ecdysozoa</taxon>
        <taxon>Arthropoda</taxon>
        <taxon>Hexapoda</taxon>
        <taxon>Insecta</taxon>
        <taxon>Pterygota</taxon>
        <taxon>Neoptera</taxon>
        <taxon>Endopterygota</taxon>
        <taxon>Diptera</taxon>
        <taxon>Nematocera</taxon>
        <taxon>Psychodoidea</taxon>
        <taxon>Psychodidae</taxon>
        <taxon>Lutzomyia</taxon>
        <taxon>Lutzomyia</taxon>
    </lineage>
</organism>
<evidence type="ECO:0000256" key="10">
    <source>
        <dbReference type="ARBA" id="ARBA00023002"/>
    </source>
</evidence>
<dbReference type="EnsemblMetazoa" id="LLOJ006133-RA">
    <property type="protein sequence ID" value="LLOJ006133-PA"/>
    <property type="gene ID" value="LLOJ006133"/>
</dbReference>
<evidence type="ECO:0000256" key="13">
    <source>
        <dbReference type="ARBA" id="ARBA00023136"/>
    </source>
</evidence>
<comment type="function">
    <text evidence="2">May be involved in the metabolism of insect hormones and in the breakdown of synthetic insecticides.</text>
</comment>
<accession>A0A1B0CN49</accession>
<comment type="subcellular location">
    <subcellularLocation>
        <location evidence="4">Endoplasmic reticulum membrane</location>
        <topology evidence="4">Peripheral membrane protein</topology>
    </subcellularLocation>
    <subcellularLocation>
        <location evidence="3">Microsome membrane</location>
        <topology evidence="3">Peripheral membrane protein</topology>
    </subcellularLocation>
</comment>
<keyword evidence="9" id="KW-0492">Microsome</keyword>
<feature type="transmembrane region" description="Helical" evidence="14">
    <location>
        <begin position="6"/>
        <end position="29"/>
    </location>
</feature>
<dbReference type="InterPro" id="IPR050476">
    <property type="entry name" value="Insect_CytP450_Detox"/>
</dbReference>
<proteinExistence type="inferred from homology"/>
<keyword evidence="12" id="KW-0503">Monooxygenase</keyword>
<comment type="similarity">
    <text evidence="5">Belongs to the cytochrome P450 family.</text>
</comment>
<dbReference type="Pfam" id="PF00067">
    <property type="entry name" value="p450"/>
    <property type="match status" value="1"/>
</dbReference>
<evidence type="ECO:0000256" key="11">
    <source>
        <dbReference type="ARBA" id="ARBA00023004"/>
    </source>
</evidence>
<dbReference type="VEuPathDB" id="VectorBase:LLOJ006133"/>
<dbReference type="SUPFAM" id="SSF48264">
    <property type="entry name" value="Cytochrome P450"/>
    <property type="match status" value="1"/>
</dbReference>
<keyword evidence="6" id="KW-0349">Heme</keyword>
<dbReference type="GO" id="GO:0016705">
    <property type="term" value="F:oxidoreductase activity, acting on paired donors, with incorporation or reduction of molecular oxygen"/>
    <property type="evidence" value="ECO:0007669"/>
    <property type="project" value="InterPro"/>
</dbReference>
<dbReference type="Gene3D" id="1.10.630.10">
    <property type="entry name" value="Cytochrome P450"/>
    <property type="match status" value="1"/>
</dbReference>
<sequence>MFWAVFGSLVLISISLHYFYVTLVAFTYWKRRGVEHETPTYPLGNLSLSEIISTPTKDLMKGLYRTNKTDGTTLDFYSLIKRYLVDVMAAVLLGINVDYVNNPKDDVRFMSEEAIPPTGRTAFTLFFSYLAPGIKRKLHYNFFRKEVQNFVVGLVESVMKFRDDNPTGRFDFLHKLMEMRENGKTPKGFSIEVLSAQLLFIILAGYEATGTAISFCLWELARNPMVQARAQEEVDRIIAQHDGKFTLEALKQMTYIDNCLSETLRLNSPLTFLIRICNEDYHCEKHNLVIEKNTTIIVPLPGLHRDEKYYVNANKFNPDRFLPEEKAKRKQLAKLINTYTVGSLLRRYTLKLVENSNGGDLKLKPMTPLLSPVGGSYLTLIER</sequence>
<evidence type="ECO:0000313" key="15">
    <source>
        <dbReference type="EnsemblMetazoa" id="LLOJ006133-PA"/>
    </source>
</evidence>
<evidence type="ECO:0008006" key="17">
    <source>
        <dbReference type="Google" id="ProtNLM"/>
    </source>
</evidence>
<dbReference type="InterPro" id="IPR001128">
    <property type="entry name" value="Cyt_P450"/>
</dbReference>
<name>A0A1B0CN49_LUTLO</name>
<dbReference type="GO" id="GO:0020037">
    <property type="term" value="F:heme binding"/>
    <property type="evidence" value="ECO:0007669"/>
    <property type="project" value="InterPro"/>
</dbReference>
<dbReference type="InterPro" id="IPR036396">
    <property type="entry name" value="Cyt_P450_sf"/>
</dbReference>
<keyword evidence="8" id="KW-0256">Endoplasmic reticulum</keyword>
<dbReference type="EMBL" id="AJWK01019794">
    <property type="status" value="NOT_ANNOTATED_CDS"/>
    <property type="molecule type" value="Genomic_DNA"/>
</dbReference>
<evidence type="ECO:0000256" key="7">
    <source>
        <dbReference type="ARBA" id="ARBA00022723"/>
    </source>
</evidence>
<dbReference type="PANTHER" id="PTHR24292">
    <property type="entry name" value="CYTOCHROME P450"/>
    <property type="match status" value="1"/>
</dbReference>
<keyword evidence="7" id="KW-0479">Metal-binding</keyword>
<evidence type="ECO:0000256" key="6">
    <source>
        <dbReference type="ARBA" id="ARBA00022617"/>
    </source>
</evidence>